<proteinExistence type="predicted"/>
<feature type="region of interest" description="Disordered" evidence="1">
    <location>
        <begin position="1"/>
        <end position="31"/>
    </location>
</feature>
<evidence type="ECO:0000256" key="1">
    <source>
        <dbReference type="SAM" id="MobiDB-lite"/>
    </source>
</evidence>
<protein>
    <submittedName>
        <fullName evidence="2">Uncharacterized protein</fullName>
    </submittedName>
</protein>
<reference evidence="2" key="1">
    <citation type="submission" date="2014-09" db="EMBL/GenBank/DDBJ databases">
        <authorList>
            <person name="Magalhaes I.L.F."/>
            <person name="Oliveira U."/>
            <person name="Santos F.R."/>
            <person name="Vidigal T.H.D.A."/>
            <person name="Brescovit A.D."/>
            <person name="Santos A.J."/>
        </authorList>
    </citation>
    <scope>NUCLEOTIDE SEQUENCE</scope>
    <source>
        <tissue evidence="2">Shoot tissue taken approximately 20 cm above the soil surface</tissue>
    </source>
</reference>
<feature type="compositionally biased region" description="Basic residues" evidence="1">
    <location>
        <begin position="16"/>
        <end position="25"/>
    </location>
</feature>
<accession>A0A0A8Y9N8</accession>
<reference evidence="2" key="2">
    <citation type="journal article" date="2015" name="Data Brief">
        <title>Shoot transcriptome of the giant reed, Arundo donax.</title>
        <authorList>
            <person name="Barrero R.A."/>
            <person name="Guerrero F.D."/>
            <person name="Moolhuijzen P."/>
            <person name="Goolsby J.A."/>
            <person name="Tidwell J."/>
            <person name="Bellgard S.E."/>
            <person name="Bellgard M.I."/>
        </authorList>
    </citation>
    <scope>NUCLEOTIDE SEQUENCE</scope>
    <source>
        <tissue evidence="2">Shoot tissue taken approximately 20 cm above the soil surface</tissue>
    </source>
</reference>
<organism evidence="2">
    <name type="scientific">Arundo donax</name>
    <name type="common">Giant reed</name>
    <name type="synonym">Donax arundinaceus</name>
    <dbReference type="NCBI Taxonomy" id="35708"/>
    <lineage>
        <taxon>Eukaryota</taxon>
        <taxon>Viridiplantae</taxon>
        <taxon>Streptophyta</taxon>
        <taxon>Embryophyta</taxon>
        <taxon>Tracheophyta</taxon>
        <taxon>Spermatophyta</taxon>
        <taxon>Magnoliopsida</taxon>
        <taxon>Liliopsida</taxon>
        <taxon>Poales</taxon>
        <taxon>Poaceae</taxon>
        <taxon>PACMAD clade</taxon>
        <taxon>Arundinoideae</taxon>
        <taxon>Arundineae</taxon>
        <taxon>Arundo</taxon>
    </lineage>
</organism>
<name>A0A0A8Y9N8_ARUDO</name>
<dbReference type="AlphaFoldDB" id="A0A0A8Y9N8"/>
<dbReference type="EMBL" id="GBRH01275356">
    <property type="protein sequence ID" value="JAD22539.1"/>
    <property type="molecule type" value="Transcribed_RNA"/>
</dbReference>
<evidence type="ECO:0000313" key="2">
    <source>
        <dbReference type="EMBL" id="JAD22539.1"/>
    </source>
</evidence>
<sequence length="31" mass="3432">MTRRVASIEASNHDGGKKKRGKKLQRVPLLG</sequence>